<sequence length="54" mass="6382">MTVNENVLPSPLLLDLRRKKHPEIIEMKSFGTHTERTLKKMERLVTEEARQHSL</sequence>
<organism evidence="1 2">
    <name type="scientific">Meloidogyne enterolobii</name>
    <name type="common">Root-knot nematode worm</name>
    <name type="synonym">Meloidogyne mayaguensis</name>
    <dbReference type="NCBI Taxonomy" id="390850"/>
    <lineage>
        <taxon>Eukaryota</taxon>
        <taxon>Metazoa</taxon>
        <taxon>Ecdysozoa</taxon>
        <taxon>Nematoda</taxon>
        <taxon>Chromadorea</taxon>
        <taxon>Rhabditida</taxon>
        <taxon>Tylenchina</taxon>
        <taxon>Tylenchomorpha</taxon>
        <taxon>Tylenchoidea</taxon>
        <taxon>Meloidogynidae</taxon>
        <taxon>Meloidogyninae</taxon>
        <taxon>Meloidogyne</taxon>
    </lineage>
</organism>
<comment type="caution">
    <text evidence="1">The sequence shown here is derived from an EMBL/GenBank/DDBJ whole genome shotgun (WGS) entry which is preliminary data.</text>
</comment>
<protein>
    <submittedName>
        <fullName evidence="1">Uncharacterized protein</fullName>
    </submittedName>
</protein>
<reference evidence="1 2" key="1">
    <citation type="submission" date="2020-08" db="EMBL/GenBank/DDBJ databases">
        <authorList>
            <person name="Koutsovoulos G."/>
            <person name="Danchin GJ E."/>
        </authorList>
    </citation>
    <scope>NUCLEOTIDE SEQUENCE [LARGE SCALE GENOMIC DNA]</scope>
</reference>
<dbReference type="EMBL" id="CAJEWN010000140">
    <property type="protein sequence ID" value="CAD2168402.1"/>
    <property type="molecule type" value="Genomic_DNA"/>
</dbReference>
<evidence type="ECO:0000313" key="1">
    <source>
        <dbReference type="EMBL" id="CAD2168402.1"/>
    </source>
</evidence>
<dbReference type="Proteomes" id="UP000580250">
    <property type="component" value="Unassembled WGS sequence"/>
</dbReference>
<gene>
    <name evidence="1" type="ORF">MENT_LOCUS19770</name>
</gene>
<name>A0A6V7V0H4_MELEN</name>
<dbReference type="AlphaFoldDB" id="A0A6V7V0H4"/>
<evidence type="ECO:0000313" key="2">
    <source>
        <dbReference type="Proteomes" id="UP000580250"/>
    </source>
</evidence>
<accession>A0A6V7V0H4</accession>
<proteinExistence type="predicted"/>